<name>A0A7S3YRB2_9EUKA</name>
<evidence type="ECO:0000313" key="1">
    <source>
        <dbReference type="EMBL" id="CAE0659536.1"/>
    </source>
</evidence>
<gene>
    <name evidence="1" type="ORF">LGLO00237_LOCUS11112</name>
</gene>
<protein>
    <submittedName>
        <fullName evidence="1">Uncharacterized protein</fullName>
    </submittedName>
</protein>
<organism evidence="1">
    <name type="scientific">Lotharella globosa</name>
    <dbReference type="NCBI Taxonomy" id="91324"/>
    <lineage>
        <taxon>Eukaryota</taxon>
        <taxon>Sar</taxon>
        <taxon>Rhizaria</taxon>
        <taxon>Cercozoa</taxon>
        <taxon>Chlorarachniophyceae</taxon>
        <taxon>Lotharella</taxon>
    </lineage>
</organism>
<proteinExistence type="predicted"/>
<reference evidence="1" key="1">
    <citation type="submission" date="2021-01" db="EMBL/GenBank/DDBJ databases">
        <authorList>
            <person name="Corre E."/>
            <person name="Pelletier E."/>
            <person name="Niang G."/>
            <person name="Scheremetjew M."/>
            <person name="Finn R."/>
            <person name="Kale V."/>
            <person name="Holt S."/>
            <person name="Cochrane G."/>
            <person name="Meng A."/>
            <person name="Brown T."/>
            <person name="Cohen L."/>
        </authorList>
    </citation>
    <scope>NUCLEOTIDE SEQUENCE</scope>
    <source>
        <strain evidence="1">CCCM811</strain>
    </source>
</reference>
<sequence>MLSGKINASEDLPNNTVTTVFPYNVSIECGVKGATLEEPNSASSSGLLPYEGEREGWFAYLRDGANGSINCHDFSVKVLATALGLDPRKNVVLKFNHVRVRVDSNGQAQCVGESVLSTFWLGHWSRQLQKGGGIHRPTCENIALRNTKLDPRIVFHNASADRPSAISFLLGDMGTGEGEHERSNVEKVPREVLELEESKVKREAVQTLNEASDEEIKNMTIPGAEDVTTDDLSDVATKPNSAHLASLFPKERSLADLGVVPAYQLALKFGHDGEAEWHDGMLWRPINNASSLPIRRVGSRQKVILVGFFERPYERRYAEGEKAVGDFVSFPMEVGFGWTSFHSMAVVERNGQCTVMQIQNDSKLEHATAELIGESMVQNITQEFRRKFGGDKPGTYKIFSKKHLWDCVTDHVGFYRLQEHAKKTKWSGRDSPAMIVAWEYDV</sequence>
<dbReference type="AlphaFoldDB" id="A0A7S3YRB2"/>
<accession>A0A7S3YRB2</accession>
<dbReference type="EMBL" id="HBIV01015196">
    <property type="protein sequence ID" value="CAE0659536.1"/>
    <property type="molecule type" value="Transcribed_RNA"/>
</dbReference>